<feature type="domain" description="Competence protein CoiA-like N-terminal" evidence="2">
    <location>
        <begin position="23"/>
        <end position="56"/>
    </location>
</feature>
<dbReference type="PATRIC" id="fig|396268.3.peg.297"/>
<dbReference type="Proteomes" id="UP000050934">
    <property type="component" value="Unassembled WGS sequence"/>
</dbReference>
<dbReference type="Pfam" id="PF25164">
    <property type="entry name" value="CoiA_N"/>
    <property type="match status" value="1"/>
</dbReference>
<comment type="caution">
    <text evidence="3">The sequence shown here is derived from an EMBL/GenBank/DDBJ whole genome shotgun (WGS) entry which is preliminary data.</text>
</comment>
<accession>A0A0R2I0I2</accession>
<organism evidence="3 4">
    <name type="scientific">Limosilactobacillus secaliphilus</name>
    <dbReference type="NCBI Taxonomy" id="396268"/>
    <lineage>
        <taxon>Bacteria</taxon>
        <taxon>Bacillati</taxon>
        <taxon>Bacillota</taxon>
        <taxon>Bacilli</taxon>
        <taxon>Lactobacillales</taxon>
        <taxon>Lactobacillaceae</taxon>
        <taxon>Limosilactobacillus</taxon>
    </lineage>
</organism>
<dbReference type="STRING" id="396268.IV45_GL000294"/>
<protein>
    <submittedName>
        <fullName evidence="3">Competence protein</fullName>
    </submittedName>
</protein>
<dbReference type="OrthoDB" id="3784230at2"/>
<name>A0A0R2I0I2_9LACO</name>
<dbReference type="EMBL" id="JQBW01000009">
    <property type="protein sequence ID" value="KRN58671.1"/>
    <property type="molecule type" value="Genomic_DNA"/>
</dbReference>
<dbReference type="AlphaFoldDB" id="A0A0R2I0I2"/>
<dbReference type="Pfam" id="PF06054">
    <property type="entry name" value="CoiA_nuc"/>
    <property type="match status" value="1"/>
</dbReference>
<proteinExistence type="predicted"/>
<feature type="domain" description="Competence protein CoiA nuclease-like" evidence="1">
    <location>
        <begin position="60"/>
        <end position="157"/>
    </location>
</feature>
<evidence type="ECO:0000259" key="2">
    <source>
        <dbReference type="Pfam" id="PF25164"/>
    </source>
</evidence>
<dbReference type="InterPro" id="IPR057253">
    <property type="entry name" value="CoiA-like_N"/>
</dbReference>
<sequence>MLMLVAKNGQGQLVYAWQSKPGRAYYCPECGQPLRLCVGTQKAAYFAHRRRSSCQLDQGESSQHLTGKHQMWQWANDHGWRPALEVYLPRIQQRPDLLLSAGPEKVAMEFQCSPLSFERLCQRNAGYQQLGLGFIWYLGPRYRHKLRAVKRAQFVQNYFGQPAIFLWDLNHCRPIYSRVAMTTAASSRLMIKQTYHLCYYPRAQVNLRQRVYQAGHLLNCCPLQAHCHAPTPFLMKESDFSWRINVLLWLEKMPLHYEWTQDKWWASIQRQTRWQSCPCLSTDSRRHFQTWQLQEFTQELLATYILGRNRSGYYLKQQPVWFENVSDKLNAITRHGE</sequence>
<reference evidence="3 4" key="1">
    <citation type="journal article" date="2015" name="Genome Announc.">
        <title>Expanding the biotechnology potential of lactobacilli through comparative genomics of 213 strains and associated genera.</title>
        <authorList>
            <person name="Sun Z."/>
            <person name="Harris H.M."/>
            <person name="McCann A."/>
            <person name="Guo C."/>
            <person name="Argimon S."/>
            <person name="Zhang W."/>
            <person name="Yang X."/>
            <person name="Jeffery I.B."/>
            <person name="Cooney J.C."/>
            <person name="Kagawa T.F."/>
            <person name="Liu W."/>
            <person name="Song Y."/>
            <person name="Salvetti E."/>
            <person name="Wrobel A."/>
            <person name="Rasinkangas P."/>
            <person name="Parkhill J."/>
            <person name="Rea M.C."/>
            <person name="O'Sullivan O."/>
            <person name="Ritari J."/>
            <person name="Douillard F.P."/>
            <person name="Paul Ross R."/>
            <person name="Yang R."/>
            <person name="Briner A.E."/>
            <person name="Felis G.E."/>
            <person name="de Vos W.M."/>
            <person name="Barrangou R."/>
            <person name="Klaenhammer T.R."/>
            <person name="Caufield P.W."/>
            <person name="Cui Y."/>
            <person name="Zhang H."/>
            <person name="O'Toole P.W."/>
        </authorList>
    </citation>
    <scope>NUCLEOTIDE SEQUENCE [LARGE SCALE GENOMIC DNA]</scope>
    <source>
        <strain evidence="3 4">DSM 17896</strain>
    </source>
</reference>
<evidence type="ECO:0000313" key="4">
    <source>
        <dbReference type="Proteomes" id="UP000050934"/>
    </source>
</evidence>
<gene>
    <name evidence="3" type="ORF">IV45_GL000294</name>
</gene>
<keyword evidence="4" id="KW-1185">Reference proteome</keyword>
<evidence type="ECO:0000259" key="1">
    <source>
        <dbReference type="Pfam" id="PF06054"/>
    </source>
</evidence>
<dbReference type="InterPro" id="IPR010330">
    <property type="entry name" value="CoiA_nuc"/>
</dbReference>
<evidence type="ECO:0000313" key="3">
    <source>
        <dbReference type="EMBL" id="KRN58671.1"/>
    </source>
</evidence>